<feature type="signal peptide" evidence="5">
    <location>
        <begin position="1"/>
        <end position="26"/>
    </location>
</feature>
<evidence type="ECO:0000256" key="4">
    <source>
        <dbReference type="PROSITE-ProRule" id="PRU00433"/>
    </source>
</evidence>
<feature type="domain" description="Cytochrome c" evidence="6">
    <location>
        <begin position="34"/>
        <end position="153"/>
    </location>
</feature>
<dbReference type="Gene3D" id="1.10.760.10">
    <property type="entry name" value="Cytochrome c-like domain"/>
    <property type="match status" value="1"/>
</dbReference>
<dbReference type="SUPFAM" id="SSF46626">
    <property type="entry name" value="Cytochrome c"/>
    <property type="match status" value="1"/>
</dbReference>
<evidence type="ECO:0000256" key="5">
    <source>
        <dbReference type="SAM" id="SignalP"/>
    </source>
</evidence>
<evidence type="ECO:0000259" key="6">
    <source>
        <dbReference type="PROSITE" id="PS51007"/>
    </source>
</evidence>
<dbReference type="GO" id="GO:0020037">
    <property type="term" value="F:heme binding"/>
    <property type="evidence" value="ECO:0007669"/>
    <property type="project" value="InterPro"/>
</dbReference>
<dbReference type="GO" id="GO:0009055">
    <property type="term" value="F:electron transfer activity"/>
    <property type="evidence" value="ECO:0007669"/>
    <property type="project" value="InterPro"/>
</dbReference>
<evidence type="ECO:0000256" key="1">
    <source>
        <dbReference type="ARBA" id="ARBA00022617"/>
    </source>
</evidence>
<sequence>MITKPKMQSRVKPTVLLTALVLSACAPEKDVAMPEAREGAMLFAENCAMCHGTDGRGAASETAVIRNDVTPAADLTVLAQGNDGVFPRQRVLATIDGYNRQTIARDRMPEFGGFLGGDTVPVALTDDALTDEAQLTPVPRRLAALMAYLETLQTP</sequence>
<name>A0A0P1GST4_9RHOB</name>
<keyword evidence="5" id="KW-0732">Signal</keyword>
<dbReference type="EMBL" id="CYSF01000018">
    <property type="protein sequence ID" value="CUH85894.1"/>
    <property type="molecule type" value="Genomic_DNA"/>
</dbReference>
<dbReference type="RefSeq" id="WP_058319948.1">
    <property type="nucleotide sequence ID" value="NZ_CYSF01000018.1"/>
</dbReference>
<evidence type="ECO:0000313" key="8">
    <source>
        <dbReference type="Proteomes" id="UP000051681"/>
    </source>
</evidence>
<gene>
    <name evidence="7" type="ORF">TM5383_03137</name>
</gene>
<dbReference type="GO" id="GO:0046872">
    <property type="term" value="F:metal ion binding"/>
    <property type="evidence" value="ECO:0007669"/>
    <property type="project" value="UniProtKB-KW"/>
</dbReference>
<protein>
    <submittedName>
        <fullName evidence="7">Cytochrome c oxidase, cbb3-type, subunit III</fullName>
    </submittedName>
</protein>
<reference evidence="7 8" key="1">
    <citation type="submission" date="2015-09" db="EMBL/GenBank/DDBJ databases">
        <authorList>
            <consortium name="Swine Surveillance"/>
        </authorList>
    </citation>
    <scope>NUCLEOTIDE SEQUENCE [LARGE SCALE GENOMIC DNA]</scope>
    <source>
        <strain evidence="7 8">CECT 8383</strain>
    </source>
</reference>
<dbReference type="InterPro" id="IPR036909">
    <property type="entry name" value="Cyt_c-like_dom_sf"/>
</dbReference>
<dbReference type="STRING" id="340021.TM5383_03137"/>
<keyword evidence="2 4" id="KW-0479">Metal-binding</keyword>
<dbReference type="PROSITE" id="PS51007">
    <property type="entry name" value="CYTC"/>
    <property type="match status" value="1"/>
</dbReference>
<dbReference type="Pfam" id="PF13442">
    <property type="entry name" value="Cytochrome_CBB3"/>
    <property type="match status" value="1"/>
</dbReference>
<proteinExistence type="predicted"/>
<accession>A0A0P1GST4</accession>
<dbReference type="PROSITE" id="PS51257">
    <property type="entry name" value="PROKAR_LIPOPROTEIN"/>
    <property type="match status" value="1"/>
</dbReference>
<dbReference type="AlphaFoldDB" id="A0A0P1GST4"/>
<dbReference type="InterPro" id="IPR009056">
    <property type="entry name" value="Cyt_c-like_dom"/>
</dbReference>
<evidence type="ECO:0000256" key="2">
    <source>
        <dbReference type="ARBA" id="ARBA00022723"/>
    </source>
</evidence>
<evidence type="ECO:0000313" key="7">
    <source>
        <dbReference type="EMBL" id="CUH85894.1"/>
    </source>
</evidence>
<feature type="chain" id="PRO_5006063729" evidence="5">
    <location>
        <begin position="27"/>
        <end position="155"/>
    </location>
</feature>
<organism evidence="7 8">
    <name type="scientific">Thalassovita mediterranea</name>
    <dbReference type="NCBI Taxonomy" id="340021"/>
    <lineage>
        <taxon>Bacteria</taxon>
        <taxon>Pseudomonadati</taxon>
        <taxon>Pseudomonadota</taxon>
        <taxon>Alphaproteobacteria</taxon>
        <taxon>Rhodobacterales</taxon>
        <taxon>Roseobacteraceae</taxon>
        <taxon>Thalassovita</taxon>
    </lineage>
</organism>
<evidence type="ECO:0000256" key="3">
    <source>
        <dbReference type="ARBA" id="ARBA00023004"/>
    </source>
</evidence>
<dbReference type="Proteomes" id="UP000051681">
    <property type="component" value="Unassembled WGS sequence"/>
</dbReference>
<keyword evidence="1 4" id="KW-0349">Heme</keyword>
<keyword evidence="8" id="KW-1185">Reference proteome</keyword>
<keyword evidence="3 4" id="KW-0408">Iron</keyword>